<evidence type="ECO:0000256" key="2">
    <source>
        <dbReference type="ARBA" id="ARBA00023295"/>
    </source>
</evidence>
<dbReference type="OrthoDB" id="2150707at2759"/>
<gene>
    <name evidence="6" type="ORF">LY90DRAFT_667490</name>
</gene>
<dbReference type="PROSITE" id="PS51763">
    <property type="entry name" value="CBM10"/>
    <property type="match status" value="1"/>
</dbReference>
<keyword evidence="7" id="KW-1185">Reference proteome</keyword>
<feature type="region of interest" description="Disordered" evidence="3">
    <location>
        <begin position="54"/>
        <end position="92"/>
    </location>
</feature>
<protein>
    <recommendedName>
        <fullName evidence="5">CBM10 domain-containing protein</fullName>
    </recommendedName>
</protein>
<reference evidence="6 7" key="1">
    <citation type="submission" date="2016-08" db="EMBL/GenBank/DDBJ databases">
        <title>A Parts List for Fungal Cellulosomes Revealed by Comparative Genomics.</title>
        <authorList>
            <consortium name="DOE Joint Genome Institute"/>
            <person name="Haitjema C.H."/>
            <person name="Gilmore S.P."/>
            <person name="Henske J.K."/>
            <person name="Solomon K.V."/>
            <person name="De Groot R."/>
            <person name="Kuo A."/>
            <person name="Mondo S.J."/>
            <person name="Salamov A.A."/>
            <person name="Labutti K."/>
            <person name="Zhao Z."/>
            <person name="Chiniquy J."/>
            <person name="Barry K."/>
            <person name="Brewer H.M."/>
            <person name="Purvine S.O."/>
            <person name="Wright A.T."/>
            <person name="Boxma B."/>
            <person name="Van Alen T."/>
            <person name="Hackstein J.H."/>
            <person name="Baker S.E."/>
            <person name="Grigoriev I.V."/>
            <person name="O'Malley M.A."/>
        </authorList>
    </citation>
    <scope>NUCLEOTIDE SEQUENCE [LARGE SCALE GENOMIC DNA]</scope>
    <source>
        <strain evidence="6 7">G1</strain>
    </source>
</reference>
<name>A0A1Y2ECU2_9FUNG</name>
<keyword evidence="2" id="KW-0326">Glycosidase</keyword>
<dbReference type="InterPro" id="IPR002883">
    <property type="entry name" value="CBM10/Dockerin_dom"/>
</dbReference>
<dbReference type="AlphaFoldDB" id="A0A1Y2ECU2"/>
<evidence type="ECO:0000256" key="1">
    <source>
        <dbReference type="ARBA" id="ARBA00022801"/>
    </source>
</evidence>
<evidence type="ECO:0000256" key="3">
    <source>
        <dbReference type="SAM" id="MobiDB-lite"/>
    </source>
</evidence>
<dbReference type="InterPro" id="IPR036601">
    <property type="entry name" value="CBM10_sf"/>
</dbReference>
<evidence type="ECO:0000313" key="6">
    <source>
        <dbReference type="EMBL" id="ORY69399.1"/>
    </source>
</evidence>
<proteinExistence type="predicted"/>
<dbReference type="SMART" id="SM01064">
    <property type="entry name" value="CBM_10"/>
    <property type="match status" value="4"/>
</dbReference>
<feature type="chain" id="PRO_5013050618" description="CBM10 domain-containing protein" evidence="4">
    <location>
        <begin position="21"/>
        <end position="318"/>
    </location>
</feature>
<comment type="caution">
    <text evidence="6">The sequence shown here is derived from an EMBL/GenBank/DDBJ whole genome shotgun (WGS) entry which is preliminary data.</text>
</comment>
<dbReference type="GO" id="GO:0030248">
    <property type="term" value="F:cellulose binding"/>
    <property type="evidence" value="ECO:0007669"/>
    <property type="project" value="InterPro"/>
</dbReference>
<evidence type="ECO:0000313" key="7">
    <source>
        <dbReference type="Proteomes" id="UP000193920"/>
    </source>
</evidence>
<dbReference type="Proteomes" id="UP000193920">
    <property type="component" value="Unassembled WGS sequence"/>
</dbReference>
<sequence length="318" mass="33872">MKFTLGLLFTSSLLLKNTKAVIPNCSDCSVYTTGKDGSLWGWENDSFCKIPSSCSNGSENNESNSTTNSSTKSIVENKNDNSKASNSPASDDKNNGNGNAICKSCVVTGTGGDGSLWGWEDNASCSIDKAKCEGKLEENDASGNDSSSSGTNDKVICNECMVTATGSDGSLWGWENQASCVIDKAKCNFDEKKPSQKPLERGPDGVLICSTCEYTRIDEDTTTWSTENGEDCRVIGSRCGINTTPHPWCNGCDVTGTGGDGALYGWENNGSCLINEITCKIVESTGNYVNVSSASVLKIISFKYVIASLAIIYFIRGF</sequence>
<dbReference type="GO" id="GO:0005975">
    <property type="term" value="P:carbohydrate metabolic process"/>
    <property type="evidence" value="ECO:0007669"/>
    <property type="project" value="InterPro"/>
</dbReference>
<organism evidence="6 7">
    <name type="scientific">Neocallimastix californiae</name>
    <dbReference type="NCBI Taxonomy" id="1754190"/>
    <lineage>
        <taxon>Eukaryota</taxon>
        <taxon>Fungi</taxon>
        <taxon>Fungi incertae sedis</taxon>
        <taxon>Chytridiomycota</taxon>
        <taxon>Chytridiomycota incertae sedis</taxon>
        <taxon>Neocallimastigomycetes</taxon>
        <taxon>Neocallimastigales</taxon>
        <taxon>Neocallimastigaceae</taxon>
        <taxon>Neocallimastix</taxon>
    </lineage>
</organism>
<feature type="domain" description="CBM10" evidence="5">
    <location>
        <begin position="145"/>
        <end position="183"/>
    </location>
</feature>
<feature type="compositionally biased region" description="Low complexity" evidence="3">
    <location>
        <begin position="54"/>
        <end position="73"/>
    </location>
</feature>
<accession>A0A1Y2ECU2</accession>
<keyword evidence="1" id="KW-0378">Hydrolase</keyword>
<keyword evidence="4" id="KW-0732">Signal</keyword>
<evidence type="ECO:0000259" key="5">
    <source>
        <dbReference type="PROSITE" id="PS51763"/>
    </source>
</evidence>
<dbReference type="Gene3D" id="2.30.32.30">
    <property type="entry name" value="CBM10"/>
    <property type="match status" value="1"/>
</dbReference>
<evidence type="ECO:0000256" key="4">
    <source>
        <dbReference type="SAM" id="SignalP"/>
    </source>
</evidence>
<dbReference type="GO" id="GO:0016798">
    <property type="term" value="F:hydrolase activity, acting on glycosyl bonds"/>
    <property type="evidence" value="ECO:0007669"/>
    <property type="project" value="UniProtKB-KW"/>
</dbReference>
<feature type="signal peptide" evidence="4">
    <location>
        <begin position="1"/>
        <end position="20"/>
    </location>
</feature>
<dbReference type="EMBL" id="MCOG01000044">
    <property type="protein sequence ID" value="ORY69399.1"/>
    <property type="molecule type" value="Genomic_DNA"/>
</dbReference>
<dbReference type="InterPro" id="IPR009031">
    <property type="entry name" value="CBM10"/>
</dbReference>